<evidence type="ECO:0000313" key="2">
    <source>
        <dbReference type="EMBL" id="QEX19033.1"/>
    </source>
</evidence>
<dbReference type="KEGG" id="htq:FRZ44_43450"/>
<dbReference type="InterPro" id="IPR000073">
    <property type="entry name" value="AB_hydrolase_1"/>
</dbReference>
<protein>
    <submittedName>
        <fullName evidence="2">3-oxoadipate enol-lactonase</fullName>
    </submittedName>
</protein>
<dbReference type="RefSeq" id="WP_151179132.1">
    <property type="nucleotide sequence ID" value="NZ_CP042906.1"/>
</dbReference>
<dbReference type="InterPro" id="IPR050266">
    <property type="entry name" value="AB_hydrolase_sf"/>
</dbReference>
<name>A0A5J6MNW9_9PROT</name>
<reference evidence="2 3" key="1">
    <citation type="submission" date="2019-08" db="EMBL/GenBank/DDBJ databases">
        <title>Hyperibacter terrae gen. nov., sp. nov. and Hyperibacter viscosus sp. nov., two new members in the family Rhodospirillaceae isolated from the rhizosphere of Hypericum perforatum.</title>
        <authorList>
            <person name="Noviana Z."/>
        </authorList>
    </citation>
    <scope>NUCLEOTIDE SEQUENCE [LARGE SCALE GENOMIC DNA]</scope>
    <source>
        <strain evidence="2 3">R5913</strain>
    </source>
</reference>
<dbReference type="Gene3D" id="3.40.50.1820">
    <property type="entry name" value="alpha/beta hydrolase"/>
    <property type="match status" value="1"/>
</dbReference>
<proteinExistence type="predicted"/>
<dbReference type="PRINTS" id="PR00111">
    <property type="entry name" value="ABHYDROLASE"/>
</dbReference>
<keyword evidence="3" id="KW-1185">Reference proteome</keyword>
<dbReference type="EMBL" id="CP042906">
    <property type="protein sequence ID" value="QEX19033.1"/>
    <property type="molecule type" value="Genomic_DNA"/>
</dbReference>
<dbReference type="OrthoDB" id="9799612at2"/>
<dbReference type="Pfam" id="PF00561">
    <property type="entry name" value="Abhydrolase_1"/>
    <property type="match status" value="1"/>
</dbReference>
<dbReference type="AlphaFoldDB" id="A0A5J6MNW9"/>
<dbReference type="SUPFAM" id="SSF53474">
    <property type="entry name" value="alpha/beta-Hydrolases"/>
    <property type="match status" value="1"/>
</dbReference>
<dbReference type="GO" id="GO:0016020">
    <property type="term" value="C:membrane"/>
    <property type="evidence" value="ECO:0007669"/>
    <property type="project" value="TreeGrafter"/>
</dbReference>
<evidence type="ECO:0000313" key="3">
    <source>
        <dbReference type="Proteomes" id="UP000326202"/>
    </source>
</evidence>
<sequence>MSTQTIERMAVEVEGEGDPVVLVHGLGGSSNTWTPQLGILAGRYRIIRPDLQGSGRSPLGSASLSVDGFVDSLIRMARVLGVERAHFAGHSLGTIILQKLAIAEPRLVRSLTLCAPLLAPPDQARQGLKDRAAKARAEGMGDIADAVLKVAISNHTKQANPVAFAAARESLMRQCPNGYGATCEALAAVEAADVTRITAPTLLIAGEDDPVAPASVARTIADRIKGARVHVLARIAHWTTFEAATEVNALMKDFLAAQR</sequence>
<dbReference type="Proteomes" id="UP000326202">
    <property type="component" value="Chromosome"/>
</dbReference>
<gene>
    <name evidence="2" type="primary">pcaD</name>
    <name evidence="2" type="ORF">FRZ44_43450</name>
</gene>
<dbReference type="InterPro" id="IPR029058">
    <property type="entry name" value="AB_hydrolase_fold"/>
</dbReference>
<dbReference type="PANTHER" id="PTHR43798:SF33">
    <property type="entry name" value="HYDROLASE, PUTATIVE (AFU_ORTHOLOGUE AFUA_2G14860)-RELATED"/>
    <property type="match status" value="1"/>
</dbReference>
<evidence type="ECO:0000259" key="1">
    <source>
        <dbReference type="Pfam" id="PF00561"/>
    </source>
</evidence>
<organism evidence="2 3">
    <name type="scientific">Hypericibacter terrae</name>
    <dbReference type="NCBI Taxonomy" id="2602015"/>
    <lineage>
        <taxon>Bacteria</taxon>
        <taxon>Pseudomonadati</taxon>
        <taxon>Pseudomonadota</taxon>
        <taxon>Alphaproteobacteria</taxon>
        <taxon>Rhodospirillales</taxon>
        <taxon>Dongiaceae</taxon>
        <taxon>Hypericibacter</taxon>
    </lineage>
</organism>
<feature type="domain" description="AB hydrolase-1" evidence="1">
    <location>
        <begin position="19"/>
        <end position="243"/>
    </location>
</feature>
<accession>A0A5J6MNW9</accession>
<dbReference type="PANTHER" id="PTHR43798">
    <property type="entry name" value="MONOACYLGLYCEROL LIPASE"/>
    <property type="match status" value="1"/>
</dbReference>